<dbReference type="GO" id="GO:0003723">
    <property type="term" value="F:RNA binding"/>
    <property type="evidence" value="ECO:0007669"/>
    <property type="project" value="UniProtKB-KW"/>
</dbReference>
<evidence type="ECO:0000313" key="5">
    <source>
        <dbReference type="EMBL" id="QLI05799.1"/>
    </source>
</evidence>
<protein>
    <submittedName>
        <fullName evidence="5">16S/23S rRNA (Cytidine-2'-O)-methyltransferase</fullName>
        <ecNumber evidence="5">2.1.1.226</ecNumber>
        <ecNumber evidence="5">2.1.1.227</ecNumber>
    </submittedName>
</protein>
<dbReference type="EC" id="2.1.1.226" evidence="5"/>
<keyword evidence="5" id="KW-0489">Methyltransferase</keyword>
<dbReference type="SUPFAM" id="SSF55174">
    <property type="entry name" value="Alpha-L RNA-binding motif"/>
    <property type="match status" value="1"/>
</dbReference>
<organism evidence="5 6">
    <name type="scientific">Candidatus Campylobacter infans</name>
    <dbReference type="NCBI Taxonomy" id="2561898"/>
    <lineage>
        <taxon>Bacteria</taxon>
        <taxon>Pseudomonadati</taxon>
        <taxon>Campylobacterota</taxon>
        <taxon>Epsilonproteobacteria</taxon>
        <taxon>Campylobacterales</taxon>
        <taxon>Campylobacteraceae</taxon>
        <taxon>Campylobacter</taxon>
    </lineage>
</organism>
<dbReference type="AlphaFoldDB" id="A0A7H9CLW4"/>
<accession>A0A7H9CLW4</accession>
<dbReference type="EMBL" id="CP049075">
    <property type="protein sequence ID" value="QLI05799.1"/>
    <property type="molecule type" value="Genomic_DNA"/>
</dbReference>
<gene>
    <name evidence="5" type="primary">tlyA</name>
    <name evidence="5" type="ORF">CINF_1314</name>
</gene>
<keyword evidence="1 3" id="KW-0694">RNA-binding</keyword>
<reference evidence="5 6" key="1">
    <citation type="submission" date="2020-02" db="EMBL/GenBank/DDBJ databases">
        <title>Complete genome sequence of the novel Campylobacter species Candidatus Campylobacter infans.</title>
        <authorList>
            <person name="Duim B."/>
            <person name="Zomer A."/>
            <person name="van der Graaf L."/>
            <person name="Wagenaar J."/>
        </authorList>
    </citation>
    <scope>NUCLEOTIDE SEQUENCE [LARGE SCALE GENOMIC DNA]</scope>
    <source>
        <strain evidence="5 6">19S00001</strain>
    </source>
</reference>
<dbReference type="InterPro" id="IPR029063">
    <property type="entry name" value="SAM-dependent_MTases_sf"/>
</dbReference>
<sequence length="243" mass="26841">MRADLAVAKALNISRNKASELIKASKIKADDLIILKPCQNISSEAKISCDDEIFVSRGAIKLKAFLEFLKNNKPEIAPNLVNKCALDIGSSAGGFTQILLENGVCSVDCVDVGSSLLADIIKNDKRVKTHENTDIREFTKSCQQRFALITADVSFIALSYIIPSINQLANDDIIILFKPQFEVGKDAKRSKKGVVNDALKITKAKMAFKEQARELGWVLFCEQECAISGKNGNQEIFFYYKKG</sequence>
<dbReference type="InterPro" id="IPR036986">
    <property type="entry name" value="S4_RNA-bd_sf"/>
</dbReference>
<name>A0A7H9CLW4_9BACT</name>
<dbReference type="GO" id="GO:0032259">
    <property type="term" value="P:methylation"/>
    <property type="evidence" value="ECO:0007669"/>
    <property type="project" value="UniProtKB-KW"/>
</dbReference>
<keyword evidence="5" id="KW-0808">Transferase</keyword>
<dbReference type="PANTHER" id="PTHR32319">
    <property type="entry name" value="BACTERIAL HEMOLYSIN-LIKE PROTEIN"/>
    <property type="match status" value="1"/>
</dbReference>
<dbReference type="Gene3D" id="3.40.50.150">
    <property type="entry name" value="Vaccinia Virus protein VP39"/>
    <property type="match status" value="1"/>
</dbReference>
<dbReference type="PANTHER" id="PTHR32319:SF0">
    <property type="entry name" value="BACTERIAL HEMOLYSIN-LIKE PROTEIN"/>
    <property type="match status" value="1"/>
</dbReference>
<dbReference type="Proteomes" id="UP000509414">
    <property type="component" value="Chromosome"/>
</dbReference>
<dbReference type="InterPro" id="IPR002877">
    <property type="entry name" value="RNA_MeTrfase_FtsJ_dom"/>
</dbReference>
<dbReference type="RefSeq" id="WP_178696332.1">
    <property type="nucleotide sequence ID" value="NZ_CP049075.1"/>
</dbReference>
<dbReference type="PROSITE" id="PS50889">
    <property type="entry name" value="S4"/>
    <property type="match status" value="1"/>
</dbReference>
<evidence type="ECO:0000313" key="6">
    <source>
        <dbReference type="Proteomes" id="UP000509414"/>
    </source>
</evidence>
<dbReference type="KEGG" id="cinf:CINF_1314"/>
<dbReference type="Pfam" id="PF01728">
    <property type="entry name" value="FtsJ"/>
    <property type="match status" value="1"/>
</dbReference>
<evidence type="ECO:0000259" key="4">
    <source>
        <dbReference type="Pfam" id="PF01728"/>
    </source>
</evidence>
<evidence type="ECO:0000256" key="1">
    <source>
        <dbReference type="ARBA" id="ARBA00022884"/>
    </source>
</evidence>
<dbReference type="InterPro" id="IPR047048">
    <property type="entry name" value="TlyA"/>
</dbReference>
<dbReference type="Gene3D" id="3.10.290.10">
    <property type="entry name" value="RNA-binding S4 domain"/>
    <property type="match status" value="1"/>
</dbReference>
<proteinExistence type="inferred from homology"/>
<dbReference type="EC" id="2.1.1.227" evidence="5"/>
<feature type="domain" description="Ribosomal RNA methyltransferase FtsJ" evidence="4">
    <location>
        <begin position="54"/>
        <end position="240"/>
    </location>
</feature>
<keyword evidence="6" id="KW-1185">Reference proteome</keyword>
<evidence type="ECO:0000256" key="3">
    <source>
        <dbReference type="PROSITE-ProRule" id="PRU00182"/>
    </source>
</evidence>
<evidence type="ECO:0000256" key="2">
    <source>
        <dbReference type="ARBA" id="ARBA00029460"/>
    </source>
</evidence>
<comment type="similarity">
    <text evidence="2">Belongs to the TlyA family.</text>
</comment>
<dbReference type="GO" id="GO:0008168">
    <property type="term" value="F:methyltransferase activity"/>
    <property type="evidence" value="ECO:0007669"/>
    <property type="project" value="UniProtKB-KW"/>
</dbReference>
<dbReference type="CDD" id="cd02440">
    <property type="entry name" value="AdoMet_MTases"/>
    <property type="match status" value="1"/>
</dbReference>
<dbReference type="SUPFAM" id="SSF53335">
    <property type="entry name" value="S-adenosyl-L-methionine-dependent methyltransferases"/>
    <property type="match status" value="1"/>
</dbReference>